<feature type="compositionally biased region" description="Basic and acidic residues" evidence="2">
    <location>
        <begin position="1360"/>
        <end position="1372"/>
    </location>
</feature>
<keyword evidence="1" id="KW-0175">Coiled coil</keyword>
<dbReference type="InterPro" id="IPR001584">
    <property type="entry name" value="Integrase_cat-core"/>
</dbReference>
<dbReference type="InterPro" id="IPR012337">
    <property type="entry name" value="RNaseH-like_sf"/>
</dbReference>
<dbReference type="Pfam" id="PF00078">
    <property type="entry name" value="RVT_1"/>
    <property type="match status" value="1"/>
</dbReference>
<dbReference type="EMBL" id="BKCJ010000230">
    <property type="protein sequence ID" value="GEU31217.1"/>
    <property type="molecule type" value="Genomic_DNA"/>
</dbReference>
<protein>
    <recommendedName>
        <fullName evidence="3">Integrase catalytic domain-containing protein</fullName>
    </recommendedName>
</protein>
<dbReference type="GO" id="GO:0015074">
    <property type="term" value="P:DNA integration"/>
    <property type="evidence" value="ECO:0007669"/>
    <property type="project" value="InterPro"/>
</dbReference>
<feature type="region of interest" description="Disordered" evidence="2">
    <location>
        <begin position="729"/>
        <end position="751"/>
    </location>
</feature>
<feature type="coiled-coil region" evidence="1">
    <location>
        <begin position="2045"/>
        <end position="2075"/>
    </location>
</feature>
<dbReference type="Pfam" id="PF03732">
    <property type="entry name" value="Retrotrans_gag"/>
    <property type="match status" value="1"/>
</dbReference>
<feature type="compositionally biased region" description="Basic and acidic residues" evidence="2">
    <location>
        <begin position="1909"/>
        <end position="1944"/>
    </location>
</feature>
<dbReference type="InterPro" id="IPR057670">
    <property type="entry name" value="SH3_retrovirus"/>
</dbReference>
<evidence type="ECO:0000259" key="3">
    <source>
        <dbReference type="PROSITE" id="PS50994"/>
    </source>
</evidence>
<feature type="compositionally biased region" description="Basic and acidic residues" evidence="2">
    <location>
        <begin position="729"/>
        <end position="743"/>
    </location>
</feature>
<evidence type="ECO:0000313" key="4">
    <source>
        <dbReference type="EMBL" id="GEU31217.1"/>
    </source>
</evidence>
<dbReference type="InterPro" id="IPR043128">
    <property type="entry name" value="Rev_trsase/Diguanyl_cyclase"/>
</dbReference>
<proteinExistence type="predicted"/>
<dbReference type="InterPro" id="IPR043502">
    <property type="entry name" value="DNA/RNA_pol_sf"/>
</dbReference>
<dbReference type="PANTHER" id="PTHR11439:SF495">
    <property type="entry name" value="REVERSE TRANSCRIPTASE, RNA-DEPENDENT DNA POLYMERASE-RELATED"/>
    <property type="match status" value="1"/>
</dbReference>
<dbReference type="CDD" id="cd09272">
    <property type="entry name" value="RNase_HI_RT_Ty1"/>
    <property type="match status" value="1"/>
</dbReference>
<dbReference type="InterPro" id="IPR013103">
    <property type="entry name" value="RVT_2"/>
</dbReference>
<dbReference type="Pfam" id="PF07727">
    <property type="entry name" value="RVT_2"/>
    <property type="match status" value="1"/>
</dbReference>
<accession>A0A6L2J3Z6</accession>
<feature type="domain" description="Integrase catalytic" evidence="3">
    <location>
        <begin position="1019"/>
        <end position="1201"/>
    </location>
</feature>
<dbReference type="PROSITE" id="PS50994">
    <property type="entry name" value="INTEGRASE"/>
    <property type="match status" value="1"/>
</dbReference>
<dbReference type="Gene3D" id="3.30.420.10">
    <property type="entry name" value="Ribonuclease H-like superfamily/Ribonuclease H"/>
    <property type="match status" value="1"/>
</dbReference>
<sequence length="2388" mass="271843">MQGIPSLLAAHLQETERMRRTLPPREALIAHKSLTHGVHHPNQQLYTIGEGGSDGRQGGTNLTGNNIYPLNHAYPPNNFYPPNNIYLSSETYHPGNLYPPNNLYPFNHAYHPVAAYLTWQSYEQNPLWLDHSRGGYENDANSPSPLTRWIEEFQFPVELKVRPYVGYYDGKEDTYNFIHVFEGAMRIEKWAIPFTCHMFVYILKDAARVWWNNIQKGVVTNYEDLRKRGPFVDPILISVLVYGRQVGRVLLDGETTLRDCFLKLGKEVREKRKDVYTTLSGFYREQVNPVGEFSLQITAGKSPHHRSEQITFLIARSLSPQNMLFGRTAIAELGMIPSTMHSAILYQSEIGPRVIMSIYQDIKRLVDKVFESQIERNMESYMDEIVIKSIDEEDMLAEIQETFERLRRINMKLNPKKCSLEMEEGKFLGHIVSKHGIKANPTKVQALTSLKLPKTIKKYKASMASSRPSTETDENTTNPLTNPPTPQAPHTLSTIKFSILKKGEYDIWAMKMEHYLEHTDYSIWEVIQKGNGLVQVSTDTHGQIRVLPSKTAKEILARERERKARTTLLMAIPEDHLAKFHKMTAAKEMFQSLLSQLETHGAGVFTKDANQKFLRSLPSSWSQVSLIMRTKPGVDTLSFDDLYNNLRVFEYDVKGSAGSSSSTQNVAFVSFDSTSSTNEVNTAYDHEDLKQLDEFDLEEMDLKWQVAMISMRLKKFYKKTGRKLYFDAKSKENQESRRRDVGNARHKAGYNRRRLAKHDESKAMVTIDGEGVDWTGHAEDDTEDYALMTFNSSNSGSDTKMSAKDKSRLGYGTQIHEGVLSYENEVLESVFDSRPSDVEDSPVNDRYVEGMHAVLSPMTGIYMPHKFDFGIDESKFTYGPKQSKNGESDAKTSDIASCDSTSNVETLEFVPKLVESKPKVVSEPKVWSDALIIEEYESESDDKHVTIPSKEQEKPSFAFVNNVKHVKTPRQTANEQNIFSVVGGNKETAVKASPDCNWRPKRHYWNKVSKYNSGSNSSKKDDPQKALKNKGIVDSGCSKGHITGKGTIRTGKLDFEDVCFVKELQHFNLFSVSQMCDKKNKVLFIDTECLVLSPDFKLPDENQVLLRVPKQNNMYYFNLENIVPTGGIKKEYSNAQTPQQNGVAESKNMALIEAARTMLADSFLPNTFWAKAVSTACYVLNRVLVTEPQNKTPYELLNGKIPIISYIRPFGCHVTILNTIDHLGKSEEKYDEGFLVGYSLNSKAFRVYNLETKRVKENMHINFLENKPNVVGKGPTWLFDLDYLTDSMNYQPVTLENKANKTVGPKEANNSAGTQDNLDAGNSQMETEHVPEYFVLPLWSSYTSTIKSSEAKNGGKKPKKDTGLKSNEKPVDQEEQAFLEELERLKRQEKKANDEAKALKKESAQDKTLFIKKDKKDIMLVQVYVDDIIFGSTKKSWCDEFEALMKSRFLMSSMGELTFFLGLQVKQKEDGIFISQDKYVAEILKKFDFMSVKIASTPIETQKPLTTDEEAADVTPKTSHIQAVKRIFKYLNGQPKLGLWYPRESAFDLEAYSDSDYYNNLKFSSRIEQANKITWTELKKLLTNTYCPRTEVKKMEDEFYNLVVKGNDLKTYIRRFQELAVLCSNMVPNSEKLMEVFIEGLPRSIKENVIASKPQTLEEAITITHRLMEQGCYNYAGANLDRKSTTGGCQFLGRRRISWQCKKQTSVSTSTIEAEYVAAANCCGPVLWIQNQMLDYEFNFMNTKIYIDNESTICIVKNLVFHSKTKHIAIRHHFIRDAYGKKLIQKLCTTGTKVNTASLGLCCSKMFHDGSVAWIGSQTINDKKQIHATVDSKAVVVTEASIRSSLLFDDADGDQPPVTESSSSHDTTQDSRDSLEGTNGSKGDQRLSIKKRFVKKESVSKQGRKKDKPKPNLDDMNEGRLSEEIKELKLTTDTEEITQDKGNGEKGGSTEELVSATRTEDSIVRPDVGTADPIAHPTTTTSIFDDEDITMAQTLIKMKEEKAKEKGVSIKDIEDSLRPARSILTLKPLLTVNPKDKGKDAEVARLVYKEELTELEREKEKRQREEEASKAAIAEMYDEVQAWIEADALFAAKLQQEGKEKYTIKERAKFLAETIAAQRRFKAAQRSTEIRSRPPTKSQLRNLMMTYLKNMGGYKHSQLKAKTFAKIQGLYERQKRVIDDFKPMDSDDVVDKEKVVKEPKNTKVEVKQEGDEESIRKRLDKRFKMKATKKSKRQTDSDLKEEEHLKTFLQIFQDEEGEVDYEGDLRTMFEETADDDLWKTQEEWILKSWNFYENYRVHTLTFEDGTKIYMLAERSKELASLKQTAVELAISGQTATGKESSNPFMAESLGEDASKQGMIDDADAKVTFIDETSNYARNKNNKISNSER</sequence>
<organism evidence="4">
    <name type="scientific">Tanacetum cinerariifolium</name>
    <name type="common">Dalmatian daisy</name>
    <name type="synonym">Chrysanthemum cinerariifolium</name>
    <dbReference type="NCBI Taxonomy" id="118510"/>
    <lineage>
        <taxon>Eukaryota</taxon>
        <taxon>Viridiplantae</taxon>
        <taxon>Streptophyta</taxon>
        <taxon>Embryophyta</taxon>
        <taxon>Tracheophyta</taxon>
        <taxon>Spermatophyta</taxon>
        <taxon>Magnoliopsida</taxon>
        <taxon>eudicotyledons</taxon>
        <taxon>Gunneridae</taxon>
        <taxon>Pentapetalae</taxon>
        <taxon>asterids</taxon>
        <taxon>campanulids</taxon>
        <taxon>Asterales</taxon>
        <taxon>Asteraceae</taxon>
        <taxon>Asteroideae</taxon>
        <taxon>Anthemideae</taxon>
        <taxon>Anthemidinae</taxon>
        <taxon>Tanacetum</taxon>
    </lineage>
</organism>
<feature type="compositionally biased region" description="Polar residues" evidence="2">
    <location>
        <begin position="1308"/>
        <end position="1322"/>
    </location>
</feature>
<evidence type="ECO:0000256" key="2">
    <source>
        <dbReference type="SAM" id="MobiDB-lite"/>
    </source>
</evidence>
<dbReference type="SUPFAM" id="SSF56672">
    <property type="entry name" value="DNA/RNA polymerases"/>
    <property type="match status" value="1"/>
</dbReference>
<reference evidence="4" key="1">
    <citation type="journal article" date="2019" name="Sci. Rep.">
        <title>Draft genome of Tanacetum cinerariifolium, the natural source of mosquito coil.</title>
        <authorList>
            <person name="Yamashiro T."/>
            <person name="Shiraishi A."/>
            <person name="Satake H."/>
            <person name="Nakayama K."/>
        </authorList>
    </citation>
    <scope>NUCLEOTIDE SEQUENCE</scope>
</reference>
<feature type="region of interest" description="Disordered" evidence="2">
    <location>
        <begin position="1347"/>
        <end position="1373"/>
    </location>
</feature>
<feature type="region of interest" description="Disordered" evidence="2">
    <location>
        <begin position="1009"/>
        <end position="1032"/>
    </location>
</feature>
<dbReference type="GO" id="GO:0003676">
    <property type="term" value="F:nucleic acid binding"/>
    <property type="evidence" value="ECO:0007669"/>
    <property type="project" value="InterPro"/>
</dbReference>
<feature type="region of interest" description="Disordered" evidence="2">
    <location>
        <begin position="1296"/>
        <end position="1322"/>
    </location>
</feature>
<gene>
    <name evidence="4" type="ORF">Tci_003195</name>
</gene>
<evidence type="ECO:0000256" key="1">
    <source>
        <dbReference type="SAM" id="Coils"/>
    </source>
</evidence>
<feature type="region of interest" description="Disordered" evidence="2">
    <location>
        <begin position="460"/>
        <end position="490"/>
    </location>
</feature>
<dbReference type="Gene3D" id="3.30.70.270">
    <property type="match status" value="1"/>
</dbReference>
<dbReference type="InterPro" id="IPR000477">
    <property type="entry name" value="RT_dom"/>
</dbReference>
<dbReference type="PANTHER" id="PTHR11439">
    <property type="entry name" value="GAG-POL-RELATED RETROTRANSPOSON"/>
    <property type="match status" value="1"/>
</dbReference>
<dbReference type="SUPFAM" id="SSF53098">
    <property type="entry name" value="Ribonuclease H-like"/>
    <property type="match status" value="1"/>
</dbReference>
<dbReference type="InterPro" id="IPR005162">
    <property type="entry name" value="Retrotrans_gag_dom"/>
</dbReference>
<dbReference type="InterPro" id="IPR036397">
    <property type="entry name" value="RNaseH_sf"/>
</dbReference>
<feature type="region of interest" description="Disordered" evidence="2">
    <location>
        <begin position="1848"/>
        <end position="1956"/>
    </location>
</feature>
<comment type="caution">
    <text evidence="4">The sequence shown here is derived from an EMBL/GenBank/DDBJ whole genome shotgun (WGS) entry which is preliminary data.</text>
</comment>
<dbReference type="Pfam" id="PF25597">
    <property type="entry name" value="SH3_retrovirus"/>
    <property type="match status" value="1"/>
</dbReference>
<name>A0A6L2J3Z6_TANCI</name>